<evidence type="ECO:0000256" key="10">
    <source>
        <dbReference type="SAM" id="Phobius"/>
    </source>
</evidence>
<comment type="cofactor">
    <cofactor evidence="1">
        <name>Mg(2+)</name>
        <dbReference type="ChEBI" id="CHEBI:18420"/>
    </cofactor>
</comment>
<dbReference type="GO" id="GO:0052621">
    <property type="term" value="F:diguanylate cyclase activity"/>
    <property type="evidence" value="ECO:0007669"/>
    <property type="project" value="UniProtKB-EC"/>
</dbReference>
<dbReference type="CDD" id="cd18774">
    <property type="entry name" value="PDC2_HK_sensor"/>
    <property type="match status" value="1"/>
</dbReference>
<evidence type="ECO:0000256" key="2">
    <source>
        <dbReference type="ARBA" id="ARBA00004651"/>
    </source>
</evidence>
<dbReference type="KEGG" id="hav:AT03_16460"/>
<dbReference type="HOGENOM" id="CLU_041123_0_0_6"/>
<dbReference type="Pfam" id="PF02743">
    <property type="entry name" value="dCache_1"/>
    <property type="match status" value="1"/>
</dbReference>
<evidence type="ECO:0000259" key="11">
    <source>
        <dbReference type="PROSITE" id="PS50887"/>
    </source>
</evidence>
<dbReference type="InterPro" id="IPR033479">
    <property type="entry name" value="dCache_1"/>
</dbReference>
<dbReference type="SMART" id="SM00267">
    <property type="entry name" value="GGDEF"/>
    <property type="match status" value="1"/>
</dbReference>
<dbReference type="NCBIfam" id="TIGR00254">
    <property type="entry name" value="GGDEF"/>
    <property type="match status" value="1"/>
</dbReference>
<dbReference type="EC" id="2.7.7.65" evidence="4"/>
<dbReference type="Pfam" id="PF00990">
    <property type="entry name" value="GGDEF"/>
    <property type="match status" value="1"/>
</dbReference>
<protein>
    <recommendedName>
        <fullName evidence="4">diguanylate cyclase</fullName>
        <ecNumber evidence="4">2.7.7.65</ecNumber>
    </recommendedName>
</protein>
<evidence type="ECO:0000256" key="8">
    <source>
        <dbReference type="ARBA" id="ARBA00023136"/>
    </source>
</evidence>
<keyword evidence="7 10" id="KW-1133">Transmembrane helix</keyword>
<dbReference type="Gene3D" id="3.30.70.270">
    <property type="match status" value="1"/>
</dbReference>
<evidence type="ECO:0000313" key="13">
    <source>
        <dbReference type="Proteomes" id="UP000029986"/>
    </source>
</evidence>
<dbReference type="EMBL" id="CP009706">
    <property type="protein sequence ID" value="AIU73826.1"/>
    <property type="molecule type" value="Genomic_DNA"/>
</dbReference>
<keyword evidence="6 10" id="KW-0812">Transmembrane</keyword>
<evidence type="ECO:0000256" key="3">
    <source>
        <dbReference type="ARBA" id="ARBA00004665"/>
    </source>
</evidence>
<dbReference type="Proteomes" id="UP000029986">
    <property type="component" value="Chromosome"/>
</dbReference>
<evidence type="ECO:0000313" key="12">
    <source>
        <dbReference type="EMBL" id="AIU73826.1"/>
    </source>
</evidence>
<comment type="subcellular location">
    <subcellularLocation>
        <location evidence="2">Cell membrane</location>
        <topology evidence="2">Multi-pass membrane protein</topology>
    </subcellularLocation>
</comment>
<feature type="transmembrane region" description="Helical" evidence="10">
    <location>
        <begin position="15"/>
        <end position="34"/>
    </location>
</feature>
<sequence>MISTLQKPWSVKKQVHLAILTLALPLIVLYVWFYQHVKQETYHNIDETLAFIAHNTAMQSVDRQIKDIKNSAIALAIQASPSESRMFIDSDESNLKKIVAYAINANRHFTNILVWIDGAGFNSIPKIESPSYDPKERPWFPRDTLKNNWVRFSMPYSDEFTHHNVLTISKNLNDDQGVRYGALSMDLDLAAMSLPLKEIALPLNGKLAVVHHSGQIVMHANPQEITLPIAHPEWLKQMTDAEGYFYDENSGIHVYYHSFTNPDWHLILTVEENKIEALIAESTQPMLILAIVTVMLYITVAVLWNTSLQRMLSELLATIRSGSMDEKTSDLASVYSEIKKQHRARAEANKAAIEDSLTGLFNRRYFDERLPSLIENRVPFFLAMIDIDNFKQINDRFGHPVGDEVLKYIGKVGQEIAGPQGLLCRYGGEELVMLILNSDTSSVVHLLDKWRIAVDQKQWHEAGLHVTFSGGLTQWQGETAEEILKIADDYLYTAKHNGKNNIVTKA</sequence>
<dbReference type="InterPro" id="IPR043128">
    <property type="entry name" value="Rev_trsase/Diguanyl_cyclase"/>
</dbReference>
<dbReference type="PANTHER" id="PTHR45138:SF9">
    <property type="entry name" value="DIGUANYLATE CYCLASE DGCM-RELATED"/>
    <property type="match status" value="1"/>
</dbReference>
<dbReference type="PATRIC" id="fig|1453496.5.peg.3373"/>
<dbReference type="PROSITE" id="PS50887">
    <property type="entry name" value="GGDEF"/>
    <property type="match status" value="1"/>
</dbReference>
<reference evidence="12 13" key="1">
    <citation type="journal article" date="2014" name="Gut Pathog.">
        <title>Gene clusters of Hafnia alvei strain FB1 important in survival and pathogenesis: a draft genome perspective.</title>
        <authorList>
            <person name="Tan J.Y."/>
            <person name="Yin W.F."/>
            <person name="Chan K.G."/>
        </authorList>
    </citation>
    <scope>NUCLEOTIDE SEQUENCE [LARGE SCALE GENOMIC DNA]</scope>
    <source>
        <strain evidence="12 13">FB1</strain>
    </source>
</reference>
<dbReference type="CDD" id="cd18773">
    <property type="entry name" value="PDC1_HK_sensor"/>
    <property type="match status" value="1"/>
</dbReference>
<dbReference type="InterPro" id="IPR050469">
    <property type="entry name" value="Diguanylate_Cyclase"/>
</dbReference>
<dbReference type="PANTHER" id="PTHR45138">
    <property type="entry name" value="REGULATORY COMPONENTS OF SENSORY TRANSDUCTION SYSTEM"/>
    <property type="match status" value="1"/>
</dbReference>
<evidence type="ECO:0000256" key="7">
    <source>
        <dbReference type="ARBA" id="ARBA00022989"/>
    </source>
</evidence>
<dbReference type="Gene3D" id="3.30.450.20">
    <property type="entry name" value="PAS domain"/>
    <property type="match status" value="2"/>
</dbReference>
<evidence type="ECO:0000256" key="5">
    <source>
        <dbReference type="ARBA" id="ARBA00022475"/>
    </source>
</evidence>
<comment type="catalytic activity">
    <reaction evidence="9">
        <text>2 GTP = 3',3'-c-di-GMP + 2 diphosphate</text>
        <dbReference type="Rhea" id="RHEA:24898"/>
        <dbReference type="ChEBI" id="CHEBI:33019"/>
        <dbReference type="ChEBI" id="CHEBI:37565"/>
        <dbReference type="ChEBI" id="CHEBI:58805"/>
        <dbReference type="EC" id="2.7.7.65"/>
    </reaction>
</comment>
<feature type="domain" description="GGDEF" evidence="11">
    <location>
        <begin position="378"/>
        <end position="506"/>
    </location>
</feature>
<dbReference type="AlphaFoldDB" id="A0A097R522"/>
<keyword evidence="13" id="KW-1185">Reference proteome</keyword>
<dbReference type="SUPFAM" id="SSF55073">
    <property type="entry name" value="Nucleotide cyclase"/>
    <property type="match status" value="1"/>
</dbReference>
<dbReference type="GO" id="GO:0005886">
    <property type="term" value="C:plasma membrane"/>
    <property type="evidence" value="ECO:0007669"/>
    <property type="project" value="UniProtKB-SubCell"/>
</dbReference>
<evidence type="ECO:0000256" key="6">
    <source>
        <dbReference type="ARBA" id="ARBA00022692"/>
    </source>
</evidence>
<dbReference type="InterPro" id="IPR000160">
    <property type="entry name" value="GGDEF_dom"/>
</dbReference>
<dbReference type="InterPro" id="IPR029787">
    <property type="entry name" value="Nucleotide_cyclase"/>
</dbReference>
<dbReference type="SUPFAM" id="SSF103190">
    <property type="entry name" value="Sensory domain-like"/>
    <property type="match status" value="1"/>
</dbReference>
<keyword evidence="8 10" id="KW-0472">Membrane</keyword>
<dbReference type="InterPro" id="IPR029151">
    <property type="entry name" value="Sensor-like_sf"/>
</dbReference>
<evidence type="ECO:0000256" key="9">
    <source>
        <dbReference type="ARBA" id="ARBA00034247"/>
    </source>
</evidence>
<keyword evidence="5" id="KW-1003">Cell membrane</keyword>
<evidence type="ECO:0000256" key="4">
    <source>
        <dbReference type="ARBA" id="ARBA00012528"/>
    </source>
</evidence>
<organism evidence="12 13">
    <name type="scientific">Hafnia alvei FB1</name>
    <dbReference type="NCBI Taxonomy" id="1453496"/>
    <lineage>
        <taxon>Bacteria</taxon>
        <taxon>Pseudomonadati</taxon>
        <taxon>Pseudomonadota</taxon>
        <taxon>Gammaproteobacteria</taxon>
        <taxon>Enterobacterales</taxon>
        <taxon>Hafniaceae</taxon>
        <taxon>Hafnia</taxon>
    </lineage>
</organism>
<name>A0A097R522_HAFAL</name>
<feature type="transmembrane region" description="Helical" evidence="10">
    <location>
        <begin position="286"/>
        <end position="304"/>
    </location>
</feature>
<accession>A0A097R522</accession>
<evidence type="ECO:0000256" key="1">
    <source>
        <dbReference type="ARBA" id="ARBA00001946"/>
    </source>
</evidence>
<dbReference type="CDD" id="cd01949">
    <property type="entry name" value="GGDEF"/>
    <property type="match status" value="1"/>
</dbReference>
<comment type="pathway">
    <text evidence="3">Purine metabolism; 3',5'-cyclic di-GMP biosynthesis.</text>
</comment>
<dbReference type="eggNOG" id="COG3706">
    <property type="taxonomic scope" value="Bacteria"/>
</dbReference>
<proteinExistence type="predicted"/>
<gene>
    <name evidence="12" type="ORF">AT03_16460</name>
</gene>
<dbReference type="FunFam" id="3.30.70.270:FF:000001">
    <property type="entry name" value="Diguanylate cyclase domain protein"/>
    <property type="match status" value="1"/>
</dbReference>